<evidence type="ECO:0000256" key="1">
    <source>
        <dbReference type="ARBA" id="ARBA00006426"/>
    </source>
</evidence>
<dbReference type="Gene3D" id="3.30.497.10">
    <property type="entry name" value="Antithrombin, subunit I, domain 2"/>
    <property type="match status" value="1"/>
</dbReference>
<reference evidence="7 8" key="2">
    <citation type="journal article" date="2010" name="Nucleic Acids Res.">
        <title>BeetleBase in 2010: revisions to provide comprehensive genomic information for Tribolium castaneum.</title>
        <authorList>
            <person name="Kim H.S."/>
            <person name="Murphy T."/>
            <person name="Xia J."/>
            <person name="Caragea D."/>
            <person name="Park Y."/>
            <person name="Beeman R.W."/>
            <person name="Lorenzen M.D."/>
            <person name="Butcher S."/>
            <person name="Manak J.R."/>
            <person name="Brown S.J."/>
        </authorList>
    </citation>
    <scope>GENOME REANNOTATION</scope>
    <source>
        <strain evidence="7 8">Georgia GA2</strain>
    </source>
</reference>
<organism evidence="7 8">
    <name type="scientific">Tribolium castaneum</name>
    <name type="common">Red flour beetle</name>
    <dbReference type="NCBI Taxonomy" id="7070"/>
    <lineage>
        <taxon>Eukaryota</taxon>
        <taxon>Metazoa</taxon>
        <taxon>Ecdysozoa</taxon>
        <taxon>Arthropoda</taxon>
        <taxon>Hexapoda</taxon>
        <taxon>Insecta</taxon>
        <taxon>Pterygota</taxon>
        <taxon>Neoptera</taxon>
        <taxon>Endopterygota</taxon>
        <taxon>Coleoptera</taxon>
        <taxon>Polyphaga</taxon>
        <taxon>Cucujiformia</taxon>
        <taxon>Tenebrionidae</taxon>
        <taxon>Tenebrionidae incertae sedis</taxon>
        <taxon>Tribolium</taxon>
    </lineage>
</organism>
<accession>A0A139WIH2</accession>
<dbReference type="InterPro" id="IPR000215">
    <property type="entry name" value="Serpin_fam"/>
</dbReference>
<dbReference type="FunFam" id="3.30.497.10:FF:000006">
    <property type="entry name" value="Plasminogen activator inhibitor 1"/>
    <property type="match status" value="1"/>
</dbReference>
<keyword evidence="4" id="KW-0722">Serine protease inhibitor</keyword>
<evidence type="ECO:0000313" key="7">
    <source>
        <dbReference type="EMBL" id="KYB27719.1"/>
    </source>
</evidence>
<evidence type="ECO:0000256" key="5">
    <source>
        <dbReference type="SAM" id="SignalP"/>
    </source>
</evidence>
<dbReference type="InterPro" id="IPR042178">
    <property type="entry name" value="Serpin_sf_1"/>
</dbReference>
<dbReference type="SMR" id="A0A139WIH2"/>
<comment type="similarity">
    <text evidence="1">Belongs to the serpin family. Ov-serpin subfamily.</text>
</comment>
<keyword evidence="2" id="KW-0646">Protease inhibitor</keyword>
<dbReference type="GO" id="GO:0009953">
    <property type="term" value="P:dorsal/ventral pattern formation"/>
    <property type="evidence" value="ECO:0000315"/>
    <property type="project" value="iBB"/>
</dbReference>
<feature type="domain" description="Serpin" evidence="6">
    <location>
        <begin position="36"/>
        <end position="398"/>
    </location>
</feature>
<dbReference type="SMART" id="SM00093">
    <property type="entry name" value="SERPIN"/>
    <property type="match status" value="1"/>
</dbReference>
<keyword evidence="8" id="KW-1185">Reference proteome</keyword>
<evidence type="ECO:0000259" key="6">
    <source>
        <dbReference type="SMART" id="SM00093"/>
    </source>
</evidence>
<dbReference type="InParanoid" id="A0A139WIH2"/>
<dbReference type="CDD" id="cd19601">
    <property type="entry name" value="serpin42Da-like"/>
    <property type="match status" value="1"/>
</dbReference>
<dbReference type="FunCoup" id="A0A139WIH2">
    <property type="interactions" value="81"/>
</dbReference>
<dbReference type="GO" id="GO:0005615">
    <property type="term" value="C:extracellular space"/>
    <property type="evidence" value="ECO:0000318"/>
    <property type="project" value="GO_Central"/>
</dbReference>
<dbReference type="InterPro" id="IPR036186">
    <property type="entry name" value="Serpin_sf"/>
</dbReference>
<name>A0A139WIH2_TRICA</name>
<keyword evidence="3 5" id="KW-0732">Signal</keyword>
<dbReference type="PANTHER" id="PTHR11461:SF211">
    <property type="entry name" value="GH10112P-RELATED"/>
    <property type="match status" value="1"/>
</dbReference>
<dbReference type="SUPFAM" id="SSF56574">
    <property type="entry name" value="Serpins"/>
    <property type="match status" value="1"/>
</dbReference>
<dbReference type="InterPro" id="IPR023796">
    <property type="entry name" value="Serpin_dom"/>
</dbReference>
<evidence type="ECO:0000256" key="2">
    <source>
        <dbReference type="ARBA" id="ARBA00022690"/>
    </source>
</evidence>
<dbReference type="AlphaFoldDB" id="A0A139WIH2"/>
<dbReference type="eggNOG" id="KOG2392">
    <property type="taxonomic scope" value="Eukaryota"/>
</dbReference>
<dbReference type="PANTHER" id="PTHR11461">
    <property type="entry name" value="SERINE PROTEASE INHIBITOR, SERPIN"/>
    <property type="match status" value="1"/>
</dbReference>
<dbReference type="GO" id="GO:0050776">
    <property type="term" value="P:regulation of immune response"/>
    <property type="evidence" value="ECO:0000318"/>
    <property type="project" value="GO_Central"/>
</dbReference>
<dbReference type="GO" id="GO:0004867">
    <property type="term" value="F:serine-type endopeptidase inhibitor activity"/>
    <property type="evidence" value="ECO:0007669"/>
    <property type="project" value="UniProtKB-KW"/>
</dbReference>
<dbReference type="FunFam" id="2.30.39.10:FF:000001">
    <property type="entry name" value="Serpin family B member 2"/>
    <property type="match status" value="1"/>
</dbReference>
<feature type="signal peptide" evidence="5">
    <location>
        <begin position="1"/>
        <end position="19"/>
    </location>
</feature>
<protein>
    <submittedName>
        <fullName evidence="7">Leukocyte elastase inhibitor-like protein</fullName>
    </submittedName>
</protein>
<dbReference type="OMA" id="CERHSYT"/>
<dbReference type="PROSITE" id="PS00284">
    <property type="entry name" value="SERPIN"/>
    <property type="match status" value="1"/>
</dbReference>
<evidence type="ECO:0000313" key="8">
    <source>
        <dbReference type="Proteomes" id="UP000007266"/>
    </source>
</evidence>
<dbReference type="InterPro" id="IPR042185">
    <property type="entry name" value="Serpin_sf_2"/>
</dbReference>
<dbReference type="EMBL" id="KQ971341">
    <property type="protein sequence ID" value="KYB27719.1"/>
    <property type="molecule type" value="Genomic_DNA"/>
</dbReference>
<gene>
    <name evidence="7" type="primary">AUGUSTUS-3.0.2_34678</name>
    <name evidence="7" type="ORF">TcasGA2_TC034678</name>
</gene>
<evidence type="ECO:0000256" key="3">
    <source>
        <dbReference type="ARBA" id="ARBA00022729"/>
    </source>
</evidence>
<reference evidence="7 8" key="1">
    <citation type="journal article" date="2008" name="Nature">
        <title>The genome of the model beetle and pest Tribolium castaneum.</title>
        <authorList>
            <consortium name="Tribolium Genome Sequencing Consortium"/>
            <person name="Richards S."/>
            <person name="Gibbs R.A."/>
            <person name="Weinstock G.M."/>
            <person name="Brown S.J."/>
            <person name="Denell R."/>
            <person name="Beeman R.W."/>
            <person name="Gibbs R."/>
            <person name="Beeman R.W."/>
            <person name="Brown S.J."/>
            <person name="Bucher G."/>
            <person name="Friedrich M."/>
            <person name="Grimmelikhuijzen C.J."/>
            <person name="Klingler M."/>
            <person name="Lorenzen M."/>
            <person name="Richards S."/>
            <person name="Roth S."/>
            <person name="Schroder R."/>
            <person name="Tautz D."/>
            <person name="Zdobnov E.M."/>
            <person name="Muzny D."/>
            <person name="Gibbs R.A."/>
            <person name="Weinstock G.M."/>
            <person name="Attaway T."/>
            <person name="Bell S."/>
            <person name="Buhay C.J."/>
            <person name="Chandrabose M.N."/>
            <person name="Chavez D."/>
            <person name="Clerk-Blankenburg K.P."/>
            <person name="Cree A."/>
            <person name="Dao M."/>
            <person name="Davis C."/>
            <person name="Chacko J."/>
            <person name="Dinh H."/>
            <person name="Dugan-Rocha S."/>
            <person name="Fowler G."/>
            <person name="Garner T.T."/>
            <person name="Garnes J."/>
            <person name="Gnirke A."/>
            <person name="Hawes A."/>
            <person name="Hernandez J."/>
            <person name="Hines S."/>
            <person name="Holder M."/>
            <person name="Hume J."/>
            <person name="Jhangiani S.N."/>
            <person name="Joshi V."/>
            <person name="Khan Z.M."/>
            <person name="Jackson L."/>
            <person name="Kovar C."/>
            <person name="Kowis A."/>
            <person name="Lee S."/>
            <person name="Lewis L.R."/>
            <person name="Margolis J."/>
            <person name="Morgan M."/>
            <person name="Nazareth L.V."/>
            <person name="Nguyen N."/>
            <person name="Okwuonu G."/>
            <person name="Parker D."/>
            <person name="Richards S."/>
            <person name="Ruiz S.J."/>
            <person name="Santibanez J."/>
            <person name="Savard J."/>
            <person name="Scherer S.E."/>
            <person name="Schneider B."/>
            <person name="Sodergren E."/>
            <person name="Tautz D."/>
            <person name="Vattahil S."/>
            <person name="Villasana D."/>
            <person name="White C.S."/>
            <person name="Wright R."/>
            <person name="Park Y."/>
            <person name="Beeman R.W."/>
            <person name="Lord J."/>
            <person name="Oppert B."/>
            <person name="Lorenzen M."/>
            <person name="Brown S."/>
            <person name="Wang L."/>
            <person name="Savard J."/>
            <person name="Tautz D."/>
            <person name="Richards S."/>
            <person name="Weinstock G."/>
            <person name="Gibbs R.A."/>
            <person name="Liu Y."/>
            <person name="Worley K."/>
            <person name="Weinstock G."/>
            <person name="Elsik C.G."/>
            <person name="Reese J.T."/>
            <person name="Elhaik E."/>
            <person name="Landan G."/>
            <person name="Graur D."/>
            <person name="Arensburger P."/>
            <person name="Atkinson P."/>
            <person name="Beeman R.W."/>
            <person name="Beidler J."/>
            <person name="Brown S.J."/>
            <person name="Demuth J.P."/>
            <person name="Drury D.W."/>
            <person name="Du Y.Z."/>
            <person name="Fujiwara H."/>
            <person name="Lorenzen M."/>
            <person name="Maselli V."/>
            <person name="Osanai M."/>
            <person name="Park Y."/>
            <person name="Robertson H.M."/>
            <person name="Tu Z."/>
            <person name="Wang J.J."/>
            <person name="Wang S."/>
            <person name="Richards S."/>
            <person name="Song H."/>
            <person name="Zhang L."/>
            <person name="Sodergren E."/>
            <person name="Werner D."/>
            <person name="Stanke M."/>
            <person name="Morgenstern B."/>
            <person name="Solovyev V."/>
            <person name="Kosarev P."/>
            <person name="Brown G."/>
            <person name="Chen H.C."/>
            <person name="Ermolaeva O."/>
            <person name="Hlavina W."/>
            <person name="Kapustin Y."/>
            <person name="Kiryutin B."/>
            <person name="Kitts P."/>
            <person name="Maglott D."/>
            <person name="Pruitt K."/>
            <person name="Sapojnikov V."/>
            <person name="Souvorov A."/>
            <person name="Mackey A.J."/>
            <person name="Waterhouse R.M."/>
            <person name="Wyder S."/>
            <person name="Zdobnov E.M."/>
            <person name="Zdobnov E.M."/>
            <person name="Wyder S."/>
            <person name="Kriventseva E.V."/>
            <person name="Kadowaki T."/>
            <person name="Bork P."/>
            <person name="Aranda M."/>
            <person name="Bao R."/>
            <person name="Beermann A."/>
            <person name="Berns N."/>
            <person name="Bolognesi R."/>
            <person name="Bonneton F."/>
            <person name="Bopp D."/>
            <person name="Brown S.J."/>
            <person name="Bucher G."/>
            <person name="Butts T."/>
            <person name="Chaumot A."/>
            <person name="Denell R.E."/>
            <person name="Ferrier D.E."/>
            <person name="Friedrich M."/>
            <person name="Gordon C.M."/>
            <person name="Jindra M."/>
            <person name="Klingler M."/>
            <person name="Lan Q."/>
            <person name="Lattorff H.M."/>
            <person name="Laudet V."/>
            <person name="von Levetsow C."/>
            <person name="Liu Z."/>
            <person name="Lutz R."/>
            <person name="Lynch J.A."/>
            <person name="da Fonseca R.N."/>
            <person name="Posnien N."/>
            <person name="Reuter R."/>
            <person name="Roth S."/>
            <person name="Savard J."/>
            <person name="Schinko J.B."/>
            <person name="Schmitt C."/>
            <person name="Schoppmeier M."/>
            <person name="Schroder R."/>
            <person name="Shippy T.D."/>
            <person name="Simonnet F."/>
            <person name="Marques-Souza H."/>
            <person name="Tautz D."/>
            <person name="Tomoyasu Y."/>
            <person name="Trauner J."/>
            <person name="Van der Zee M."/>
            <person name="Vervoort M."/>
            <person name="Wittkopp N."/>
            <person name="Wimmer E.A."/>
            <person name="Yang X."/>
            <person name="Jones A.K."/>
            <person name="Sattelle D.B."/>
            <person name="Ebert P.R."/>
            <person name="Nelson D."/>
            <person name="Scott J.G."/>
            <person name="Beeman R.W."/>
            <person name="Muthukrishnan S."/>
            <person name="Kramer K.J."/>
            <person name="Arakane Y."/>
            <person name="Beeman R.W."/>
            <person name="Zhu Q."/>
            <person name="Hogenkamp D."/>
            <person name="Dixit R."/>
            <person name="Oppert B."/>
            <person name="Jiang H."/>
            <person name="Zou Z."/>
            <person name="Marshall J."/>
            <person name="Elpidina E."/>
            <person name="Vinokurov K."/>
            <person name="Oppert C."/>
            <person name="Zou Z."/>
            <person name="Evans J."/>
            <person name="Lu Z."/>
            <person name="Zhao P."/>
            <person name="Sumathipala N."/>
            <person name="Altincicek B."/>
            <person name="Vilcinskas A."/>
            <person name="Williams M."/>
            <person name="Hultmark D."/>
            <person name="Hetru C."/>
            <person name="Jiang H."/>
            <person name="Grimmelikhuijzen C.J."/>
            <person name="Hauser F."/>
            <person name="Cazzamali G."/>
            <person name="Williamson M."/>
            <person name="Park Y."/>
            <person name="Li B."/>
            <person name="Tanaka Y."/>
            <person name="Predel R."/>
            <person name="Neupert S."/>
            <person name="Schachtner J."/>
            <person name="Verleyen P."/>
            <person name="Raible F."/>
            <person name="Bork P."/>
            <person name="Friedrich M."/>
            <person name="Walden K.K."/>
            <person name="Robertson H.M."/>
            <person name="Angeli S."/>
            <person name="Foret S."/>
            <person name="Bucher G."/>
            <person name="Schuetz S."/>
            <person name="Maleszka R."/>
            <person name="Wimmer E.A."/>
            <person name="Beeman R.W."/>
            <person name="Lorenzen M."/>
            <person name="Tomoyasu Y."/>
            <person name="Miller S.C."/>
            <person name="Grossmann D."/>
            <person name="Bucher G."/>
        </authorList>
    </citation>
    <scope>NUCLEOTIDE SEQUENCE [LARGE SCALE GENOMIC DNA]</scope>
    <source>
        <strain evidence="7 8">Georgia GA2</strain>
    </source>
</reference>
<dbReference type="InterPro" id="IPR023795">
    <property type="entry name" value="Serpin_CS"/>
</dbReference>
<dbReference type="Pfam" id="PF00079">
    <property type="entry name" value="Serpin"/>
    <property type="match status" value="1"/>
</dbReference>
<proteinExistence type="inferred from homology"/>
<evidence type="ECO:0000256" key="4">
    <source>
        <dbReference type="ARBA" id="ARBA00022900"/>
    </source>
</evidence>
<dbReference type="Proteomes" id="UP000007266">
    <property type="component" value="Linkage group 5"/>
</dbReference>
<feature type="chain" id="PRO_5007300019" evidence="5">
    <location>
        <begin position="20"/>
        <end position="507"/>
    </location>
</feature>
<sequence>MRVILGLVFGILLSASTMAEIASELQVLQGNNQFTSKMYKLLSQKKGNIIFSPISMHAVLSMAYQGAQGSTAEHFASTLQVPEAKIAAEGYSEVMKRLNSVQNVTLLMANKVFLKNGFTLLTDFETAVTKSFQSEVQLVDFAQNEAAAKTINDWVEVQTREKIKDLIKKDDLNELTRLVLVNAIYFKGNWKHKFRKEETRTEPFYLNDVDKVEVQMMHTKNKFNYKNDEALDAQILEMPYTNENLSMVIILPNQRNGIGELEKKLENYNLSEITTNMWNTEVNVALPKFKIEQTIDLEEALKKLGLGEIFDQDKANFRGMIELKPNENLYVSKVIQKAFIEVNEEGAEAAAATGVHVMMKRSLVFPEEFNADHPFIYALKISKAKSGNVLFYGKVAQLLPFSPTICRQIFKAKRLIFFTVFCKYDYEGLHLFLCNSSRIVFHCGPSIRIFVDSDIGKRKKSFICWKNHKTFVKSKYKTYIKYSKAIHLNDKNLYNMLELVQQHVFLI</sequence>
<dbReference type="Gene3D" id="2.30.39.10">
    <property type="entry name" value="Alpha-1-antitrypsin, domain 1"/>
    <property type="match status" value="1"/>
</dbReference>